<dbReference type="PANTHER" id="PTHR30353:SF0">
    <property type="entry name" value="TRANSMEMBRANE PROTEIN"/>
    <property type="match status" value="1"/>
</dbReference>
<comment type="subcellular location">
    <subcellularLocation>
        <location evidence="1 7">Cell membrane</location>
        <topology evidence="1 7">Multi-pass membrane protein</topology>
    </subcellularLocation>
</comment>
<evidence type="ECO:0000256" key="5">
    <source>
        <dbReference type="ARBA" id="ARBA00022989"/>
    </source>
</evidence>
<dbReference type="RefSeq" id="WP_093977253.1">
    <property type="nucleotide sequence ID" value="NZ_CP022515.1"/>
</dbReference>
<dbReference type="InterPro" id="IPR032816">
    <property type="entry name" value="VTT_dom"/>
</dbReference>
<evidence type="ECO:0000256" key="1">
    <source>
        <dbReference type="ARBA" id="ARBA00004651"/>
    </source>
</evidence>
<dbReference type="InterPro" id="IPR032818">
    <property type="entry name" value="DedA-like"/>
</dbReference>
<organism evidence="9">
    <name type="scientific">Arenibacter algicola</name>
    <dbReference type="NCBI Taxonomy" id="616991"/>
    <lineage>
        <taxon>Bacteria</taxon>
        <taxon>Pseudomonadati</taxon>
        <taxon>Bacteroidota</taxon>
        <taxon>Flavobacteriia</taxon>
        <taxon>Flavobacteriales</taxon>
        <taxon>Flavobacteriaceae</taxon>
        <taxon>Arenibacter</taxon>
    </lineage>
</organism>
<dbReference type="Proteomes" id="UP000204551">
    <property type="component" value="Chromosome"/>
</dbReference>
<evidence type="ECO:0000256" key="6">
    <source>
        <dbReference type="ARBA" id="ARBA00023136"/>
    </source>
</evidence>
<gene>
    <name evidence="9" type="ORF">AREALGSMS7_00675</name>
</gene>
<dbReference type="eggNOG" id="COG0586">
    <property type="taxonomic scope" value="Bacteria"/>
</dbReference>
<dbReference type="KEGG" id="aalg:AREALGSMS7_00675"/>
<proteinExistence type="inferred from homology"/>
<keyword evidence="5 7" id="KW-1133">Transmembrane helix</keyword>
<evidence type="ECO:0000259" key="8">
    <source>
        <dbReference type="Pfam" id="PF09335"/>
    </source>
</evidence>
<accession>A0A221URZ9</accession>
<evidence type="ECO:0000256" key="4">
    <source>
        <dbReference type="ARBA" id="ARBA00022692"/>
    </source>
</evidence>
<reference evidence="9" key="1">
    <citation type="submission" date="2017-07" db="EMBL/GenBank/DDBJ databases">
        <title>Genome Sequence of Arenibacter algicola Strain SMS7 Isolated from a culture of the Diatom Skeletonema marinoi.</title>
        <authorList>
            <person name="Topel M."/>
            <person name="Pinder M.I.M."/>
            <person name="Johansson O.N."/>
            <person name="Kourtchenko O."/>
            <person name="Godhe A."/>
            <person name="Clarke A.K."/>
        </authorList>
    </citation>
    <scope>NUCLEOTIDE SEQUENCE [LARGE SCALE GENOMIC DNA]</scope>
    <source>
        <strain evidence="9">SMS7</strain>
    </source>
</reference>
<keyword evidence="6 7" id="KW-0472">Membrane</keyword>
<feature type="transmembrane region" description="Helical" evidence="7">
    <location>
        <begin position="188"/>
        <end position="207"/>
    </location>
</feature>
<keyword evidence="4 7" id="KW-0812">Transmembrane</keyword>
<feature type="transmembrane region" description="Helical" evidence="7">
    <location>
        <begin position="27"/>
        <end position="47"/>
    </location>
</feature>
<feature type="transmembrane region" description="Helical" evidence="7">
    <location>
        <begin position="67"/>
        <end position="88"/>
    </location>
</feature>
<dbReference type="EMBL" id="CP022515">
    <property type="protein sequence ID" value="ASO04159.1"/>
    <property type="molecule type" value="Genomic_DNA"/>
</dbReference>
<name>A0A221URZ9_9FLAO</name>
<dbReference type="AlphaFoldDB" id="A0A221URZ9"/>
<dbReference type="STRING" id="616991.GCA_000733925_03770"/>
<feature type="transmembrane region" description="Helical" evidence="7">
    <location>
        <begin position="159"/>
        <end position="182"/>
    </location>
</feature>
<evidence type="ECO:0000256" key="3">
    <source>
        <dbReference type="ARBA" id="ARBA00022475"/>
    </source>
</evidence>
<sequence length="214" mass="24238">MMDRLIEIILHTDDALLALVADNVFNAYLLLFFIIMLETGLIFFPFLPGDGLLFSAGVVAASTNLNIWILLVILIIAAIIGNLLNFTAGKYLGEKLERSNNYFLKNYLMKSLPKAQKFYDKHGGRAIIIGRFFPIIRTYIPFLAGMVYMDRRLFLKNTILGAVLWIGLFLLTGFFVGEITWVKNNYGLIFLSLIMITTVPLVFSLLLRKKSNSN</sequence>
<evidence type="ECO:0000256" key="7">
    <source>
        <dbReference type="RuleBase" id="RU367016"/>
    </source>
</evidence>
<dbReference type="Pfam" id="PF09335">
    <property type="entry name" value="VTT_dom"/>
    <property type="match status" value="1"/>
</dbReference>
<comment type="similarity">
    <text evidence="2 7">Belongs to the DedA family.</text>
</comment>
<dbReference type="GO" id="GO:0005886">
    <property type="term" value="C:plasma membrane"/>
    <property type="evidence" value="ECO:0007669"/>
    <property type="project" value="UniProtKB-SubCell"/>
</dbReference>
<dbReference type="PANTHER" id="PTHR30353">
    <property type="entry name" value="INNER MEMBRANE PROTEIN DEDA-RELATED"/>
    <property type="match status" value="1"/>
</dbReference>
<evidence type="ECO:0000313" key="9">
    <source>
        <dbReference type="EMBL" id="ASO04159.1"/>
    </source>
</evidence>
<protein>
    <submittedName>
        <fullName evidence="9">Putative membrane protein</fullName>
    </submittedName>
</protein>
<keyword evidence="3 7" id="KW-1003">Cell membrane</keyword>
<evidence type="ECO:0000256" key="2">
    <source>
        <dbReference type="ARBA" id="ARBA00010792"/>
    </source>
</evidence>
<feature type="domain" description="VTT" evidence="8">
    <location>
        <begin position="47"/>
        <end position="173"/>
    </location>
</feature>